<name>W7KYD0_CYTFI</name>
<dbReference type="EMBL" id="APVL01000048">
    <property type="protein sequence ID" value="EWG08366.1"/>
    <property type="molecule type" value="Genomic_DNA"/>
</dbReference>
<keyword evidence="2" id="KW-0812">Transmembrane</keyword>
<evidence type="ECO:0000256" key="2">
    <source>
        <dbReference type="SAM" id="Phobius"/>
    </source>
</evidence>
<keyword evidence="2" id="KW-1133">Transmembrane helix</keyword>
<reference evidence="3 4" key="2">
    <citation type="journal article" date="2016" name="Sci. Rep.">
        <title>A novel serine protease, Sep1, from Bacillus firmus DS-1 has nematicidal activity and degrades multiple intestinal-associated nematode proteins.</title>
        <authorList>
            <person name="Geng C."/>
            <person name="Nie X."/>
            <person name="Tang Z."/>
            <person name="Zhang Y."/>
            <person name="Lin J."/>
            <person name="Sun M."/>
            <person name="Peng D."/>
        </authorList>
    </citation>
    <scope>NUCLEOTIDE SEQUENCE [LARGE SCALE GENOMIC DNA]</scope>
    <source>
        <strain evidence="3 4">DS1</strain>
    </source>
</reference>
<comment type="caution">
    <text evidence="3">The sequence shown here is derived from an EMBL/GenBank/DDBJ whole genome shotgun (WGS) entry which is preliminary data.</text>
</comment>
<protein>
    <submittedName>
        <fullName evidence="3">Uncharacterized protein</fullName>
    </submittedName>
</protein>
<keyword evidence="1" id="KW-0175">Coiled coil</keyword>
<keyword evidence="2" id="KW-0472">Membrane</keyword>
<dbReference type="Proteomes" id="UP000019270">
    <property type="component" value="Unassembled WGS sequence"/>
</dbReference>
<accession>W7KYD0</accession>
<feature type="transmembrane region" description="Helical" evidence="2">
    <location>
        <begin position="117"/>
        <end position="137"/>
    </location>
</feature>
<sequence length="144" mass="16714">MSATQEVEDMREQDVKELKEGIKDLQKILHDVDKTVSNHTIKFENLGNIKELAERTSESAKSAHKRIDQVKQEFREEIDEMRESQKKQFEDFKELVQSSDKKHEENYKGIKAFALRVFFLFVTPMAAGLAGLIWLIFNKGLGLK</sequence>
<gene>
    <name evidence="3" type="ORF">PBF_24593</name>
</gene>
<proteinExistence type="predicted"/>
<dbReference type="AlphaFoldDB" id="W7KYD0"/>
<organism evidence="3 4">
    <name type="scientific">Cytobacillus firmus DS1</name>
    <dbReference type="NCBI Taxonomy" id="1307436"/>
    <lineage>
        <taxon>Bacteria</taxon>
        <taxon>Bacillati</taxon>
        <taxon>Bacillota</taxon>
        <taxon>Bacilli</taxon>
        <taxon>Bacillales</taxon>
        <taxon>Bacillaceae</taxon>
        <taxon>Cytobacillus</taxon>
    </lineage>
</organism>
<feature type="coiled-coil region" evidence="1">
    <location>
        <begin position="15"/>
        <end position="87"/>
    </location>
</feature>
<dbReference type="SUPFAM" id="SSF58104">
    <property type="entry name" value="Methyl-accepting chemotaxis protein (MCP) signaling domain"/>
    <property type="match status" value="1"/>
</dbReference>
<evidence type="ECO:0000256" key="1">
    <source>
        <dbReference type="SAM" id="Coils"/>
    </source>
</evidence>
<dbReference type="PATRIC" id="fig|1307436.3.peg.5233"/>
<evidence type="ECO:0000313" key="3">
    <source>
        <dbReference type="EMBL" id="EWG08366.1"/>
    </source>
</evidence>
<reference evidence="4" key="1">
    <citation type="submission" date="2013-03" db="EMBL/GenBank/DDBJ databases">
        <title>Draft genome sequence of Bacillus firmus DS1.</title>
        <authorList>
            <person name="Peng D."/>
            <person name="Zhu L."/>
            <person name="Sun M."/>
        </authorList>
    </citation>
    <scope>NUCLEOTIDE SEQUENCE [LARGE SCALE GENOMIC DNA]</scope>
    <source>
        <strain evidence="4">DS1</strain>
    </source>
</reference>
<evidence type="ECO:0000313" key="4">
    <source>
        <dbReference type="Proteomes" id="UP000019270"/>
    </source>
</evidence>